<dbReference type="AlphaFoldDB" id="B3T5P4"/>
<dbReference type="Gene3D" id="3.40.720.10">
    <property type="entry name" value="Alkaline Phosphatase, subunit A"/>
    <property type="match status" value="1"/>
</dbReference>
<sequence length="390" mass="45821">MYICGRILSDYNVIIIMIDGGRYDRSIKSNFYKRLKEKSVCFSQPITYAPHTIASMHAVFSGCYGIRTGTDSYWSSYKFKKNQFKTITEYFHDQDYYTFADIVNKILIPKQGFDEFQIFDEYNDDLILRHSNLIEKMKTKNEDGQNFFLYLQFSDIHTGISTEVLQVYDNFSEEYFQNKKLNEKRYDELFKKSEFYLDKIFEKINSLGLEKNSIILVMSDHGISVGEKIGERAYGAFCYDYTLRTFAYFFIPGFSSLEISQQVRTVDFMPSILDLLHIPLDKNYSELDGESLLPLIQGQKVSEKIAYSETGNPLEEKKPPKTPNTKSVRTSKWKLIVNEYNNTKELYDLENDPDENENLIDKNLEIQKTVWKKFLEIQFNKSHDMMGDIK</sequence>
<protein>
    <submittedName>
        <fullName evidence="3">Putative Sulfatase</fullName>
    </submittedName>
</protein>
<proteinExistence type="inferred from homology"/>
<organism evidence="3">
    <name type="scientific">uncultured marine microorganism HF4000_ANIW141K23</name>
    <dbReference type="NCBI Taxonomy" id="455538"/>
    <lineage>
        <taxon>unclassified sequences</taxon>
        <taxon>environmental samples</taxon>
    </lineage>
</organism>
<gene>
    <name evidence="3" type="ORF">ALOHA_HF4000ANIW141K23ctg1g13</name>
</gene>
<dbReference type="Pfam" id="PF00884">
    <property type="entry name" value="Sulfatase"/>
    <property type="match status" value="1"/>
</dbReference>
<dbReference type="SUPFAM" id="SSF53649">
    <property type="entry name" value="Alkaline phosphatase-like"/>
    <property type="match status" value="1"/>
</dbReference>
<evidence type="ECO:0000256" key="1">
    <source>
        <dbReference type="ARBA" id="ARBA00008779"/>
    </source>
</evidence>
<dbReference type="InterPro" id="IPR050738">
    <property type="entry name" value="Sulfatase"/>
</dbReference>
<evidence type="ECO:0000259" key="2">
    <source>
        <dbReference type="Pfam" id="PF00884"/>
    </source>
</evidence>
<dbReference type="Gene3D" id="3.30.1120.10">
    <property type="match status" value="1"/>
</dbReference>
<name>B3T5P4_9ZZZZ</name>
<dbReference type="PANTHER" id="PTHR42693:SF33">
    <property type="entry name" value="ARYLSULFATASE"/>
    <property type="match status" value="1"/>
</dbReference>
<dbReference type="InterPro" id="IPR000917">
    <property type="entry name" value="Sulfatase_N"/>
</dbReference>
<feature type="domain" description="Sulfatase N-terminal" evidence="2">
    <location>
        <begin position="12"/>
        <end position="278"/>
    </location>
</feature>
<dbReference type="EMBL" id="EU016612">
    <property type="protein sequence ID" value="ABZ07903.1"/>
    <property type="molecule type" value="Genomic_DNA"/>
</dbReference>
<dbReference type="PANTHER" id="PTHR42693">
    <property type="entry name" value="ARYLSULFATASE FAMILY MEMBER"/>
    <property type="match status" value="1"/>
</dbReference>
<comment type="similarity">
    <text evidence="1">Belongs to the sulfatase family.</text>
</comment>
<dbReference type="GO" id="GO:0004065">
    <property type="term" value="F:arylsulfatase activity"/>
    <property type="evidence" value="ECO:0007669"/>
    <property type="project" value="TreeGrafter"/>
</dbReference>
<reference evidence="3" key="1">
    <citation type="journal article" date="2008" name="ISME J.">
        <title>Genomic patterns of recombination, clonal divergence and environment in marine microbial populations.</title>
        <authorList>
            <person name="Konstantinidis K.T."/>
            <person name="Delong E.F."/>
        </authorList>
    </citation>
    <scope>NUCLEOTIDE SEQUENCE</scope>
</reference>
<dbReference type="InterPro" id="IPR017850">
    <property type="entry name" value="Alkaline_phosphatase_core_sf"/>
</dbReference>
<evidence type="ECO:0000313" key="3">
    <source>
        <dbReference type="EMBL" id="ABZ07903.1"/>
    </source>
</evidence>
<accession>B3T5P4</accession>